<evidence type="ECO:0000313" key="9">
    <source>
        <dbReference type="Proteomes" id="UP000604046"/>
    </source>
</evidence>
<keyword evidence="2" id="KW-0539">Nucleus</keyword>
<comment type="caution">
    <text evidence="8">The sequence shown here is derived from an EMBL/GenBank/DDBJ whole genome shotgun (WGS) entry which is preliminary data.</text>
</comment>
<evidence type="ECO:0000256" key="2">
    <source>
        <dbReference type="ARBA" id="ARBA00023242"/>
    </source>
</evidence>
<dbReference type="Pfam" id="PF02825">
    <property type="entry name" value="WWE"/>
    <property type="match status" value="1"/>
</dbReference>
<feature type="domain" description="WWE" evidence="6">
    <location>
        <begin position="44"/>
        <end position="121"/>
    </location>
</feature>
<evidence type="ECO:0000256" key="4">
    <source>
        <dbReference type="RuleBase" id="RU362114"/>
    </source>
</evidence>
<reference evidence="8" key="1">
    <citation type="submission" date="2021-02" db="EMBL/GenBank/DDBJ databases">
        <authorList>
            <person name="Dougan E. K."/>
            <person name="Rhodes N."/>
            <person name="Thang M."/>
            <person name="Chan C."/>
        </authorList>
    </citation>
    <scope>NUCLEOTIDE SEQUENCE</scope>
</reference>
<dbReference type="GO" id="GO:0008270">
    <property type="term" value="F:zinc ion binding"/>
    <property type="evidence" value="ECO:0007669"/>
    <property type="project" value="InterPro"/>
</dbReference>
<name>A0A812L8H2_9DINO</name>
<dbReference type="InterPro" id="IPR012317">
    <property type="entry name" value="Poly(ADP-ribose)pol_cat_dom"/>
</dbReference>
<dbReference type="InterPro" id="IPR051712">
    <property type="entry name" value="ARTD-AVP"/>
</dbReference>
<dbReference type="Pfam" id="PF00644">
    <property type="entry name" value="PARP"/>
    <property type="match status" value="1"/>
</dbReference>
<dbReference type="InterPro" id="IPR018123">
    <property type="entry name" value="WWE-dom_subgr"/>
</dbReference>
<keyword evidence="4" id="KW-0520">NAD</keyword>
<proteinExistence type="inferred from homology"/>
<feature type="region of interest" description="Disordered" evidence="5">
    <location>
        <begin position="165"/>
        <end position="189"/>
    </location>
</feature>
<dbReference type="Gene3D" id="3.90.228.10">
    <property type="match status" value="1"/>
</dbReference>
<gene>
    <name evidence="8" type="primary">Parp11</name>
    <name evidence="8" type="ORF">SNAT2548_LOCUS10693</name>
</gene>
<dbReference type="GO" id="GO:0003950">
    <property type="term" value="F:NAD+ poly-ADP-ribosyltransferase activity"/>
    <property type="evidence" value="ECO:0007669"/>
    <property type="project" value="UniProtKB-UniRule"/>
</dbReference>
<evidence type="ECO:0000259" key="6">
    <source>
        <dbReference type="PROSITE" id="PS50918"/>
    </source>
</evidence>
<dbReference type="PROSITE" id="PS51059">
    <property type="entry name" value="PARP_CATALYTIC"/>
    <property type="match status" value="1"/>
</dbReference>
<sequence>MMLNVFLNLAPGDLAKCTDLAQLQSELKLARRRRRRELPQGTARVPVDGQGASGQTRWEFLEREPHDWKPVELEASKAIERAHGAGRPHCKVSIHQYTYLIDFKTLTQRNLRTGKERHLRRRSAPTIAQLQWELLDERLQSDQAREELEACQKRLAEMEAELAKERRARQEKEGELAEAEKSHKRQKLEADAYSRRLEVELADERQARNQKEEELLEAEMSHKRHKLEADANSRRLLSPLPSYSTLAGSFRDCDQVELPSDDPKHSALCGLLRGSMASHREHFASPIWSEAPDVQVSRIEEVVNPAKLRAYKAARGGEVMNRNPVGCIEIPNIEAFKCEAEPRCVDLNEYLLFHACPLDSVSAICRRGLDPQRGGETAGAMFGRGAYFAQNASKSDFYTTCKECSVDASFRDCNHAMGERCVLVVRVLLGSTFSVTDQDVRSESIRAPERENNEPYDSITVQARANRGKLDHMEFVTFDKQLSLVQYVIWYRHTQSCRCHNCKRRRR</sequence>
<feature type="domain" description="PARP catalytic" evidence="7">
    <location>
        <begin position="240"/>
        <end position="500"/>
    </location>
</feature>
<evidence type="ECO:0000313" key="8">
    <source>
        <dbReference type="EMBL" id="CAE7239918.1"/>
    </source>
</evidence>
<protein>
    <recommendedName>
        <fullName evidence="4">Poly [ADP-ribose] polymerase</fullName>
        <shortName evidence="4">PARP</shortName>
        <ecNumber evidence="4">2.4.2.-</ecNumber>
    </recommendedName>
</protein>
<dbReference type="PANTHER" id="PTHR45740:SF2">
    <property type="entry name" value="POLY [ADP-RIBOSE] POLYMERASE"/>
    <property type="match status" value="1"/>
</dbReference>
<dbReference type="EC" id="2.4.2.-" evidence="4"/>
<keyword evidence="4" id="KW-0328">Glycosyltransferase</keyword>
<dbReference type="InterPro" id="IPR037197">
    <property type="entry name" value="WWE_dom_sf"/>
</dbReference>
<dbReference type="PANTHER" id="PTHR45740">
    <property type="entry name" value="POLY [ADP-RIBOSE] POLYMERASE"/>
    <property type="match status" value="1"/>
</dbReference>
<dbReference type="PROSITE" id="PS50918">
    <property type="entry name" value="WWE"/>
    <property type="match status" value="1"/>
</dbReference>
<keyword evidence="4" id="KW-0808">Transferase</keyword>
<dbReference type="Gene3D" id="3.30.720.50">
    <property type="match status" value="1"/>
</dbReference>
<keyword evidence="9" id="KW-1185">Reference proteome</keyword>
<organism evidence="8 9">
    <name type="scientific">Symbiodinium natans</name>
    <dbReference type="NCBI Taxonomy" id="878477"/>
    <lineage>
        <taxon>Eukaryota</taxon>
        <taxon>Sar</taxon>
        <taxon>Alveolata</taxon>
        <taxon>Dinophyceae</taxon>
        <taxon>Suessiales</taxon>
        <taxon>Symbiodiniaceae</taxon>
        <taxon>Symbiodinium</taxon>
    </lineage>
</organism>
<evidence type="ECO:0000256" key="3">
    <source>
        <dbReference type="ARBA" id="ARBA00024347"/>
    </source>
</evidence>
<evidence type="ECO:0000259" key="7">
    <source>
        <dbReference type="PROSITE" id="PS51059"/>
    </source>
</evidence>
<dbReference type="SUPFAM" id="SSF117839">
    <property type="entry name" value="WWE domain"/>
    <property type="match status" value="1"/>
</dbReference>
<comment type="subcellular location">
    <subcellularLocation>
        <location evidence="1">Nucleus</location>
    </subcellularLocation>
</comment>
<dbReference type="GO" id="GO:1990404">
    <property type="term" value="F:NAD+-protein mono-ADP-ribosyltransferase activity"/>
    <property type="evidence" value="ECO:0007669"/>
    <property type="project" value="TreeGrafter"/>
</dbReference>
<dbReference type="AlphaFoldDB" id="A0A812L8H2"/>
<evidence type="ECO:0000256" key="5">
    <source>
        <dbReference type="SAM" id="MobiDB-lite"/>
    </source>
</evidence>
<dbReference type="OrthoDB" id="6133115at2759"/>
<dbReference type="EMBL" id="CAJNDS010000898">
    <property type="protein sequence ID" value="CAE7239918.1"/>
    <property type="molecule type" value="Genomic_DNA"/>
</dbReference>
<dbReference type="SUPFAM" id="SSF56399">
    <property type="entry name" value="ADP-ribosylation"/>
    <property type="match status" value="1"/>
</dbReference>
<accession>A0A812L8H2</accession>
<evidence type="ECO:0000256" key="1">
    <source>
        <dbReference type="ARBA" id="ARBA00004123"/>
    </source>
</evidence>
<dbReference type="Proteomes" id="UP000604046">
    <property type="component" value="Unassembled WGS sequence"/>
</dbReference>
<comment type="similarity">
    <text evidence="3">Belongs to the ARTD/PARP family.</text>
</comment>
<dbReference type="SMART" id="SM00678">
    <property type="entry name" value="WWE"/>
    <property type="match status" value="1"/>
</dbReference>
<dbReference type="GO" id="GO:0005634">
    <property type="term" value="C:nucleus"/>
    <property type="evidence" value="ECO:0007669"/>
    <property type="project" value="UniProtKB-SubCell"/>
</dbReference>
<dbReference type="InterPro" id="IPR004170">
    <property type="entry name" value="WWE_dom"/>
</dbReference>